<evidence type="ECO:0000313" key="2">
    <source>
        <dbReference type="Proteomes" id="UP000449846"/>
    </source>
</evidence>
<comment type="caution">
    <text evidence="1">The sequence shown here is derived from an EMBL/GenBank/DDBJ whole genome shotgun (WGS) entry which is preliminary data.</text>
</comment>
<evidence type="ECO:0000313" key="1">
    <source>
        <dbReference type="EMBL" id="MTH59836.1"/>
    </source>
</evidence>
<sequence length="130" mass="13521">MPKKLILAAGLVTLAACTTTDIYSDAIAKSVPPSAALKAVIVAGAESLIYDPSSIRKAEISNVATLPDGLQGVCVRADSKNVSGNYIGVHSVGIPIRDGKLAGGALDHAICNRKDLTWQPFPELEKLPAK</sequence>
<evidence type="ECO:0008006" key="3">
    <source>
        <dbReference type="Google" id="ProtNLM"/>
    </source>
</evidence>
<dbReference type="Proteomes" id="UP000449846">
    <property type="component" value="Unassembled WGS sequence"/>
</dbReference>
<reference evidence="1 2" key="1">
    <citation type="submission" date="2019-11" db="EMBL/GenBank/DDBJ databases">
        <authorList>
            <person name="Dong K."/>
        </authorList>
    </citation>
    <scope>NUCLEOTIDE SEQUENCE [LARGE SCALE GENOMIC DNA]</scope>
    <source>
        <strain evidence="1 2">NBRC 112902</strain>
    </source>
</reference>
<dbReference type="PROSITE" id="PS51257">
    <property type="entry name" value="PROKAR_LIPOPROTEIN"/>
    <property type="match status" value="1"/>
</dbReference>
<dbReference type="RefSeq" id="WP_155039756.1">
    <property type="nucleotide sequence ID" value="NZ_JBHGCD010000020.1"/>
</dbReference>
<proteinExistence type="predicted"/>
<name>A0A844HIZ0_9RHOB</name>
<organism evidence="1 2">
    <name type="scientific">Paracoccus litorisediminis</name>
    <dbReference type="NCBI Taxonomy" id="2006130"/>
    <lineage>
        <taxon>Bacteria</taxon>
        <taxon>Pseudomonadati</taxon>
        <taxon>Pseudomonadota</taxon>
        <taxon>Alphaproteobacteria</taxon>
        <taxon>Rhodobacterales</taxon>
        <taxon>Paracoccaceae</taxon>
        <taxon>Paracoccus</taxon>
    </lineage>
</organism>
<protein>
    <recommendedName>
        <fullName evidence="3">Lipoprotein</fullName>
    </recommendedName>
</protein>
<accession>A0A844HIZ0</accession>
<dbReference type="AlphaFoldDB" id="A0A844HIZ0"/>
<dbReference type="EMBL" id="WMIG01000004">
    <property type="protein sequence ID" value="MTH59836.1"/>
    <property type="molecule type" value="Genomic_DNA"/>
</dbReference>
<dbReference type="OrthoDB" id="7872744at2"/>
<gene>
    <name evidence="1" type="ORF">GL300_11520</name>
</gene>
<keyword evidence="2" id="KW-1185">Reference proteome</keyword>